<keyword evidence="1" id="KW-1185">Reference proteome</keyword>
<evidence type="ECO:0000313" key="1">
    <source>
        <dbReference type="Proteomes" id="UP000887566"/>
    </source>
</evidence>
<accession>A0A914V0J9</accession>
<dbReference type="Proteomes" id="UP000887566">
    <property type="component" value="Unplaced"/>
</dbReference>
<proteinExistence type="predicted"/>
<sequence length="106" mass="12562">MVTDALWRRTTLSPIPNVSAAISWWLPDRERIGRLGRFLNRRQRRRRRRRRKNVFAGLCRRALVRLLETLWGNKQKFCALTLPGRTNFCASLTHRSLVVRTFDATQ</sequence>
<dbReference type="AlphaFoldDB" id="A0A914V0J9"/>
<evidence type="ECO:0000313" key="2">
    <source>
        <dbReference type="WBParaSite" id="PSAMB.scaffold1420size31717.g13024.t1"/>
    </source>
</evidence>
<dbReference type="WBParaSite" id="PSAMB.scaffold1420size31717.g13024.t1">
    <property type="protein sequence ID" value="PSAMB.scaffold1420size31717.g13024.t1"/>
    <property type="gene ID" value="PSAMB.scaffold1420size31717.g13024"/>
</dbReference>
<organism evidence="1 2">
    <name type="scientific">Plectus sambesii</name>
    <dbReference type="NCBI Taxonomy" id="2011161"/>
    <lineage>
        <taxon>Eukaryota</taxon>
        <taxon>Metazoa</taxon>
        <taxon>Ecdysozoa</taxon>
        <taxon>Nematoda</taxon>
        <taxon>Chromadorea</taxon>
        <taxon>Plectida</taxon>
        <taxon>Plectina</taxon>
        <taxon>Plectoidea</taxon>
        <taxon>Plectidae</taxon>
        <taxon>Plectus</taxon>
    </lineage>
</organism>
<protein>
    <submittedName>
        <fullName evidence="2">Uncharacterized protein</fullName>
    </submittedName>
</protein>
<name>A0A914V0J9_9BILA</name>
<reference evidence="2" key="1">
    <citation type="submission" date="2022-11" db="UniProtKB">
        <authorList>
            <consortium name="WormBaseParasite"/>
        </authorList>
    </citation>
    <scope>IDENTIFICATION</scope>
</reference>